<dbReference type="RefSeq" id="WP_189573487.1">
    <property type="nucleotide sequence ID" value="NZ_BMXU01000001.1"/>
</dbReference>
<keyword evidence="1" id="KW-1133">Transmembrane helix</keyword>
<dbReference type="InterPro" id="IPR018666">
    <property type="entry name" value="DUF2125"/>
</dbReference>
<dbReference type="Proteomes" id="UP001595607">
    <property type="component" value="Unassembled WGS sequence"/>
</dbReference>
<proteinExistence type="predicted"/>
<comment type="caution">
    <text evidence="2">The sequence shown here is derived from an EMBL/GenBank/DDBJ whole genome shotgun (WGS) entry which is preliminary data.</text>
</comment>
<dbReference type="EMBL" id="JBHRVA010000002">
    <property type="protein sequence ID" value="MFC3301792.1"/>
    <property type="molecule type" value="Genomic_DNA"/>
</dbReference>
<evidence type="ECO:0000256" key="1">
    <source>
        <dbReference type="SAM" id="Phobius"/>
    </source>
</evidence>
<evidence type="ECO:0000313" key="3">
    <source>
        <dbReference type="Proteomes" id="UP001595607"/>
    </source>
</evidence>
<reference evidence="3" key="1">
    <citation type="journal article" date="2019" name="Int. J. Syst. Evol. Microbiol.">
        <title>The Global Catalogue of Microorganisms (GCM) 10K type strain sequencing project: providing services to taxonomists for standard genome sequencing and annotation.</title>
        <authorList>
            <consortium name="The Broad Institute Genomics Platform"/>
            <consortium name="The Broad Institute Genome Sequencing Center for Infectious Disease"/>
            <person name="Wu L."/>
            <person name="Ma J."/>
        </authorList>
    </citation>
    <scope>NUCLEOTIDE SEQUENCE [LARGE SCALE GENOMIC DNA]</scope>
    <source>
        <strain evidence="3">KCTC 22245</strain>
    </source>
</reference>
<feature type="transmembrane region" description="Helical" evidence="1">
    <location>
        <begin position="6"/>
        <end position="27"/>
    </location>
</feature>
<keyword evidence="3" id="KW-1185">Reference proteome</keyword>
<gene>
    <name evidence="2" type="ORF">ACFONP_03520</name>
</gene>
<dbReference type="Pfam" id="PF09898">
    <property type="entry name" value="DUF2125"/>
    <property type="match status" value="2"/>
</dbReference>
<organism evidence="2 3">
    <name type="scientific">Parvularcula lutaonensis</name>
    <dbReference type="NCBI Taxonomy" id="491923"/>
    <lineage>
        <taxon>Bacteria</taxon>
        <taxon>Pseudomonadati</taxon>
        <taxon>Pseudomonadota</taxon>
        <taxon>Alphaproteobacteria</taxon>
        <taxon>Parvularculales</taxon>
        <taxon>Parvularculaceae</taxon>
        <taxon>Parvularcula</taxon>
    </lineage>
</organism>
<accession>A0ABV7MA45</accession>
<evidence type="ECO:0000313" key="2">
    <source>
        <dbReference type="EMBL" id="MFC3301792.1"/>
    </source>
</evidence>
<keyword evidence="1" id="KW-0812">Transmembrane</keyword>
<keyword evidence="1" id="KW-0472">Membrane</keyword>
<protein>
    <submittedName>
        <fullName evidence="2">DUF2125 domain-containing protein</fullName>
    </submittedName>
</protein>
<sequence length="306" mass="33041">MTENRAPRRIIVGAFAIFAVLAVLYTIMWNTGARKMKEEIAAFAAREAEAGRSFTYDRIDVAGYPFTLRGKVRNLIWASDLYRFDAEDVTIATLPYDPSRIIFAPRGKRTLRIGDEAYDLQSDDLRFSLEPNFVVMEGHGLILTGKDRAMAIGDVIANSRRLGGGSAIAVQIKNWSFGGEADARMTYFNLAASRENGVLTIAGMSAGIGEGEDTSPTQIQGQGTLSANEEGVLDGRLDLKLKNERPLLTLLGRTAAFDPSTMDTAASLLGAVTNQGTREIELPLVIDGGDLKLGPVSLGELPPVSL</sequence>
<name>A0ABV7MA45_9PROT</name>